<dbReference type="Pfam" id="PF02353">
    <property type="entry name" value="CMAS"/>
    <property type="match status" value="1"/>
</dbReference>
<evidence type="ECO:0000256" key="6">
    <source>
        <dbReference type="ARBA" id="ARBA00022603"/>
    </source>
</evidence>
<evidence type="ECO:0000313" key="16">
    <source>
        <dbReference type="EMBL" id="TFY82480.1"/>
    </source>
</evidence>
<dbReference type="SUPFAM" id="SSF53335">
    <property type="entry name" value="S-adenosyl-L-methionine-dependent methyltransferases"/>
    <property type="match status" value="1"/>
</dbReference>
<accession>A0A4Z0A7L2</accession>
<sequence>MASSSPKITNVPAIKNAPLIGLAEGNGSFSNYHLVALVLGVPWLVKRLLPIVKRGGFKTYVFLVVVLGVPVTIAYWTLMSMYGRRKNEKVILPGKNIEEYITIRDPELKAQYRGKEKIPMQVFHDAYFESKIDFNGDVLEILEARHDWAKFTFTPELFKYVFMNFIPEVIVHSQSQDEEQVRGHYDRGDDFYEWYALSYTSRDAPSYTLFSPFAADFAIIRDALSYSSRCVFSPSFWMSFSILPDTLLTRHYRFLGPRMVYTSGVVTSLTEPQTLEQLQDNKLAIVCSKLDLQPTDNLLDIGCGWGTLAAFAHKNFGCEVTGITLGKNQTKFGNQRIKDNGGDPSRARILCCDYRDIPGGKGTYNKIVSLEMAEHVGVRRYDAFLRQVYDLLDDDGVFVFQVAGLRPCWQYEDLIWGLFMNKYVFPGADASASLGWVVNHLEAAGFEVKNVDVLGVHYSATIWHWYNNWLANREKVVAKYGERWFRIWAFFLAWSVIIARHGGSSVFQFTLHKNLNAYPRILGVPNHASIHIAQDRVLE</sequence>
<reference evidence="16 17" key="1">
    <citation type="submission" date="2019-02" db="EMBL/GenBank/DDBJ databases">
        <title>Genome sequencing of the rare red list fungi Hericium alpestre (H. flagellum).</title>
        <authorList>
            <person name="Buettner E."/>
            <person name="Kellner H."/>
        </authorList>
    </citation>
    <scope>NUCLEOTIDE SEQUENCE [LARGE SCALE GENOMIC DNA]</scope>
    <source>
        <strain evidence="16 17">DSM 108284</strain>
    </source>
</reference>
<evidence type="ECO:0000256" key="7">
    <source>
        <dbReference type="ARBA" id="ARBA00022679"/>
    </source>
</evidence>
<evidence type="ECO:0000256" key="13">
    <source>
        <dbReference type="ARBA" id="ARBA00023136"/>
    </source>
</evidence>
<keyword evidence="5" id="KW-0444">Lipid biosynthesis</keyword>
<feature type="transmembrane region" description="Helical" evidence="15">
    <location>
        <begin position="57"/>
        <end position="78"/>
    </location>
</feature>
<dbReference type="GO" id="GO:0016020">
    <property type="term" value="C:membrane"/>
    <property type="evidence" value="ECO:0007669"/>
    <property type="project" value="UniProtKB-SubCell"/>
</dbReference>
<dbReference type="GO" id="GO:0006665">
    <property type="term" value="P:sphingolipid metabolic process"/>
    <property type="evidence" value="ECO:0007669"/>
    <property type="project" value="UniProtKB-KW"/>
</dbReference>
<evidence type="ECO:0000256" key="11">
    <source>
        <dbReference type="ARBA" id="ARBA00022989"/>
    </source>
</evidence>
<evidence type="ECO:0000256" key="9">
    <source>
        <dbReference type="ARBA" id="ARBA00022692"/>
    </source>
</evidence>
<keyword evidence="12" id="KW-0443">Lipid metabolism</keyword>
<evidence type="ECO:0000313" key="17">
    <source>
        <dbReference type="Proteomes" id="UP000298061"/>
    </source>
</evidence>
<comment type="caution">
    <text evidence="16">The sequence shown here is derived from an EMBL/GenBank/DDBJ whole genome shotgun (WGS) entry which is preliminary data.</text>
</comment>
<evidence type="ECO:0000256" key="3">
    <source>
        <dbReference type="ARBA" id="ARBA00004991"/>
    </source>
</evidence>
<dbReference type="STRING" id="135208.A0A4Z0A7L2"/>
<keyword evidence="11 15" id="KW-1133">Transmembrane helix</keyword>
<dbReference type="AlphaFoldDB" id="A0A4Z0A7L2"/>
<comment type="subcellular location">
    <subcellularLocation>
        <location evidence="1">Membrane</location>
        <topology evidence="1">Multi-pass membrane protein</topology>
    </subcellularLocation>
</comment>
<evidence type="ECO:0000256" key="5">
    <source>
        <dbReference type="ARBA" id="ARBA00022516"/>
    </source>
</evidence>
<keyword evidence="6" id="KW-0489">Methyltransferase</keyword>
<evidence type="ECO:0000256" key="14">
    <source>
        <dbReference type="ARBA" id="ARBA00039020"/>
    </source>
</evidence>
<keyword evidence="13 15" id="KW-0472">Membrane</keyword>
<dbReference type="PANTHER" id="PTHR45197">
    <property type="entry name" value="SYNTHASE, PUTATIVE (AFU_ORTHOLOGUE AFUA_7G04190)-RELATED"/>
    <property type="match status" value="1"/>
</dbReference>
<keyword evidence="8" id="KW-0949">S-adenosyl-L-methionine</keyword>
<name>A0A4Z0A7L2_9AGAM</name>
<dbReference type="CDD" id="cd02440">
    <property type="entry name" value="AdoMet_MTases"/>
    <property type="match status" value="1"/>
</dbReference>
<proteinExistence type="inferred from homology"/>
<keyword evidence="10" id="KW-0746">Sphingolipid metabolism</keyword>
<protein>
    <recommendedName>
        <fullName evidence="14">sphingolipid C(9)-methyltransferase</fullName>
        <ecNumber evidence="14">2.1.1.317</ecNumber>
    </recommendedName>
</protein>
<evidence type="ECO:0000256" key="4">
    <source>
        <dbReference type="ARBA" id="ARBA00010815"/>
    </source>
</evidence>
<comment type="similarity">
    <text evidence="4">Belongs to the CFA/CMAS family.</text>
</comment>
<keyword evidence="9 15" id="KW-0812">Transmembrane</keyword>
<comment type="pathway">
    <text evidence="3">Sphingolipid metabolism.</text>
</comment>
<keyword evidence="7" id="KW-0808">Transferase</keyword>
<dbReference type="InterPro" id="IPR052290">
    <property type="entry name" value="Sphingo_C9-MT"/>
</dbReference>
<evidence type="ECO:0000256" key="2">
    <source>
        <dbReference type="ARBA" id="ARBA00004760"/>
    </source>
</evidence>
<dbReference type="OrthoDB" id="412182at2759"/>
<organism evidence="16 17">
    <name type="scientific">Hericium alpestre</name>
    <dbReference type="NCBI Taxonomy" id="135208"/>
    <lineage>
        <taxon>Eukaryota</taxon>
        <taxon>Fungi</taxon>
        <taxon>Dikarya</taxon>
        <taxon>Basidiomycota</taxon>
        <taxon>Agaricomycotina</taxon>
        <taxon>Agaricomycetes</taxon>
        <taxon>Russulales</taxon>
        <taxon>Hericiaceae</taxon>
        <taxon>Hericium</taxon>
    </lineage>
</organism>
<evidence type="ECO:0000256" key="12">
    <source>
        <dbReference type="ARBA" id="ARBA00023098"/>
    </source>
</evidence>
<dbReference type="InterPro" id="IPR029063">
    <property type="entry name" value="SAM-dependent_MTases_sf"/>
</dbReference>
<dbReference type="EC" id="2.1.1.317" evidence="14"/>
<evidence type="ECO:0000256" key="15">
    <source>
        <dbReference type="SAM" id="Phobius"/>
    </source>
</evidence>
<gene>
    <name evidence="16" type="ORF">EWM64_g1532</name>
</gene>
<dbReference type="GO" id="GO:0008168">
    <property type="term" value="F:methyltransferase activity"/>
    <property type="evidence" value="ECO:0007669"/>
    <property type="project" value="UniProtKB-KW"/>
</dbReference>
<evidence type="ECO:0000256" key="8">
    <source>
        <dbReference type="ARBA" id="ARBA00022691"/>
    </source>
</evidence>
<dbReference type="EMBL" id="SFCI01000105">
    <property type="protein sequence ID" value="TFY82480.1"/>
    <property type="molecule type" value="Genomic_DNA"/>
</dbReference>
<dbReference type="PANTHER" id="PTHR45197:SF1">
    <property type="entry name" value="SPHINGOLIPID C9-METHYLTRANSFERASE A-RELATED"/>
    <property type="match status" value="1"/>
</dbReference>
<evidence type="ECO:0000256" key="10">
    <source>
        <dbReference type="ARBA" id="ARBA00022919"/>
    </source>
</evidence>
<comment type="pathway">
    <text evidence="2">Lipid metabolism; sphingolipid metabolism.</text>
</comment>
<keyword evidence="17" id="KW-1185">Reference proteome</keyword>
<dbReference type="Proteomes" id="UP000298061">
    <property type="component" value="Unassembled WGS sequence"/>
</dbReference>
<dbReference type="GO" id="GO:0032259">
    <property type="term" value="P:methylation"/>
    <property type="evidence" value="ECO:0007669"/>
    <property type="project" value="UniProtKB-KW"/>
</dbReference>
<evidence type="ECO:0000256" key="1">
    <source>
        <dbReference type="ARBA" id="ARBA00004141"/>
    </source>
</evidence>
<dbReference type="Gene3D" id="3.40.50.150">
    <property type="entry name" value="Vaccinia Virus protein VP39"/>
    <property type="match status" value="1"/>
</dbReference>